<name>A0AAD6YI77_9AGAR</name>
<dbReference type="CDD" id="cd06849">
    <property type="entry name" value="lipoyl_domain"/>
    <property type="match status" value="1"/>
</dbReference>
<organism evidence="3 4">
    <name type="scientific">Mycena pura</name>
    <dbReference type="NCBI Taxonomy" id="153505"/>
    <lineage>
        <taxon>Eukaryota</taxon>
        <taxon>Fungi</taxon>
        <taxon>Dikarya</taxon>
        <taxon>Basidiomycota</taxon>
        <taxon>Agaricomycotina</taxon>
        <taxon>Agaricomycetes</taxon>
        <taxon>Agaricomycetidae</taxon>
        <taxon>Agaricales</taxon>
        <taxon>Marasmiineae</taxon>
        <taxon>Mycenaceae</taxon>
        <taxon>Mycena</taxon>
    </lineage>
</organism>
<protein>
    <recommendedName>
        <fullName evidence="2">Lipoyl-binding domain-containing protein</fullName>
    </recommendedName>
</protein>
<dbReference type="AlphaFoldDB" id="A0AAD6YI77"/>
<evidence type="ECO:0000313" key="3">
    <source>
        <dbReference type="EMBL" id="KAJ7221666.1"/>
    </source>
</evidence>
<proteinExistence type="predicted"/>
<dbReference type="GO" id="GO:0045254">
    <property type="term" value="C:pyruvate dehydrogenase complex"/>
    <property type="evidence" value="ECO:0007669"/>
    <property type="project" value="InterPro"/>
</dbReference>
<sequence>MNCRLLSLIITSRPIAQPGRRSFHGSSVRKAIKMPAMSPYMTEGTVRRWAKKEGDAFFAGDVLVQIESGYCGHIIDVEAQNSGIMAKILRPDGSTNIPIEQVIALVARTPQELADLQAQAQTTSPPLPTPAFPHLHQPRRHVATRTPSGPDSMYPDGAHRYSSNAVSARGMATDLGAQHHTPGPTLRPIHDPENRIQAAVLRKAAVSSSSRRDSGPPSIST</sequence>
<feature type="region of interest" description="Disordered" evidence="1">
    <location>
        <begin position="129"/>
        <end position="154"/>
    </location>
</feature>
<reference evidence="3" key="1">
    <citation type="submission" date="2023-03" db="EMBL/GenBank/DDBJ databases">
        <title>Massive genome expansion in bonnet fungi (Mycena s.s.) driven by repeated elements and novel gene families across ecological guilds.</title>
        <authorList>
            <consortium name="Lawrence Berkeley National Laboratory"/>
            <person name="Harder C.B."/>
            <person name="Miyauchi S."/>
            <person name="Viragh M."/>
            <person name="Kuo A."/>
            <person name="Thoen E."/>
            <person name="Andreopoulos B."/>
            <person name="Lu D."/>
            <person name="Skrede I."/>
            <person name="Drula E."/>
            <person name="Henrissat B."/>
            <person name="Morin E."/>
            <person name="Kohler A."/>
            <person name="Barry K."/>
            <person name="LaButti K."/>
            <person name="Morin E."/>
            <person name="Salamov A."/>
            <person name="Lipzen A."/>
            <person name="Mereny Z."/>
            <person name="Hegedus B."/>
            <person name="Baldrian P."/>
            <person name="Stursova M."/>
            <person name="Weitz H."/>
            <person name="Taylor A."/>
            <person name="Grigoriev I.V."/>
            <person name="Nagy L.G."/>
            <person name="Martin F."/>
            <person name="Kauserud H."/>
        </authorList>
    </citation>
    <scope>NUCLEOTIDE SEQUENCE</scope>
    <source>
        <strain evidence="3">9144</strain>
    </source>
</reference>
<feature type="non-terminal residue" evidence="3">
    <location>
        <position position="221"/>
    </location>
</feature>
<feature type="region of interest" description="Disordered" evidence="1">
    <location>
        <begin position="201"/>
        <end position="221"/>
    </location>
</feature>
<evidence type="ECO:0000256" key="1">
    <source>
        <dbReference type="SAM" id="MobiDB-lite"/>
    </source>
</evidence>
<dbReference type="PANTHER" id="PTHR23151">
    <property type="entry name" value="DIHYDROLIPOAMIDE ACETYL/SUCCINYL-TRANSFERASE-RELATED"/>
    <property type="match status" value="1"/>
</dbReference>
<feature type="domain" description="Lipoyl-binding" evidence="2">
    <location>
        <begin position="31"/>
        <end position="104"/>
    </location>
</feature>
<dbReference type="PANTHER" id="PTHR23151:SF90">
    <property type="entry name" value="DIHYDROLIPOYLLYSINE-RESIDUE ACETYLTRANSFERASE COMPONENT OF PYRUVATE DEHYDROGENASE COMPLEX, MITOCHONDRIAL-RELATED"/>
    <property type="match status" value="1"/>
</dbReference>
<dbReference type="EMBL" id="JARJCW010000008">
    <property type="protein sequence ID" value="KAJ7221666.1"/>
    <property type="molecule type" value="Genomic_DNA"/>
</dbReference>
<dbReference type="Gene3D" id="2.40.50.100">
    <property type="match status" value="1"/>
</dbReference>
<dbReference type="SUPFAM" id="SSF51230">
    <property type="entry name" value="Single hybrid motif"/>
    <property type="match status" value="1"/>
</dbReference>
<keyword evidence="4" id="KW-1185">Reference proteome</keyword>
<dbReference type="Pfam" id="PF00364">
    <property type="entry name" value="Biotin_lipoyl"/>
    <property type="match status" value="1"/>
</dbReference>
<dbReference type="InterPro" id="IPR045257">
    <property type="entry name" value="E2/Pdx1"/>
</dbReference>
<dbReference type="GO" id="GO:0006086">
    <property type="term" value="P:pyruvate decarboxylation to acetyl-CoA"/>
    <property type="evidence" value="ECO:0007669"/>
    <property type="project" value="InterPro"/>
</dbReference>
<accession>A0AAD6YI77</accession>
<dbReference type="Proteomes" id="UP001219525">
    <property type="component" value="Unassembled WGS sequence"/>
</dbReference>
<evidence type="ECO:0000313" key="4">
    <source>
        <dbReference type="Proteomes" id="UP001219525"/>
    </source>
</evidence>
<evidence type="ECO:0000259" key="2">
    <source>
        <dbReference type="Pfam" id="PF00364"/>
    </source>
</evidence>
<dbReference type="InterPro" id="IPR000089">
    <property type="entry name" value="Biotin_lipoyl"/>
</dbReference>
<comment type="caution">
    <text evidence="3">The sequence shown here is derived from an EMBL/GenBank/DDBJ whole genome shotgun (WGS) entry which is preliminary data.</text>
</comment>
<gene>
    <name evidence="3" type="ORF">GGX14DRAFT_430636</name>
</gene>
<dbReference type="GO" id="GO:0004742">
    <property type="term" value="F:dihydrolipoyllysine-residue acetyltransferase activity"/>
    <property type="evidence" value="ECO:0007669"/>
    <property type="project" value="TreeGrafter"/>
</dbReference>
<dbReference type="InterPro" id="IPR011053">
    <property type="entry name" value="Single_hybrid_motif"/>
</dbReference>